<feature type="transmembrane region" description="Helical" evidence="7">
    <location>
        <begin position="154"/>
        <end position="173"/>
    </location>
</feature>
<dbReference type="PROSITE" id="PS50850">
    <property type="entry name" value="MFS"/>
    <property type="match status" value="1"/>
</dbReference>
<evidence type="ECO:0000256" key="3">
    <source>
        <dbReference type="ARBA" id="ARBA00022475"/>
    </source>
</evidence>
<dbReference type="Gene3D" id="1.20.1250.20">
    <property type="entry name" value="MFS general substrate transporter like domains"/>
    <property type="match status" value="1"/>
</dbReference>
<feature type="transmembrane region" description="Helical" evidence="7">
    <location>
        <begin position="62"/>
        <end position="80"/>
    </location>
</feature>
<gene>
    <name evidence="9" type="ORF">AVDCRST_MAG05-4471</name>
</gene>
<proteinExistence type="predicted"/>
<feature type="transmembrane region" description="Helical" evidence="7">
    <location>
        <begin position="453"/>
        <end position="478"/>
    </location>
</feature>
<comment type="subcellular location">
    <subcellularLocation>
        <location evidence="1">Cell membrane</location>
        <topology evidence="1">Multi-pass membrane protein</topology>
    </subcellularLocation>
</comment>
<dbReference type="InterPro" id="IPR011701">
    <property type="entry name" value="MFS"/>
</dbReference>
<sequence length="492" mass="50324">MTEGNVIEPKPKAYRKRRPLDRRWLALLLVCAAQLMIVLDGTIVNVALPAIQGSLSFSETSLSWVVNGYLLTFGGFLLLGGRAGDLFGRRRVFAFGLALFTLASLLCGLAGSQWMLVAARALQGVGGAIIAPAALSIIITTFKDPRERARAMGIWGFVVSGGASIGVLLGGVLTQTMGWPWIFFVNIPVGIAAFALCGPLLDRDPKPDLSGGFDLPGAFLVTASIVAAVYAIVGAGANPPAVTALLLLGSAALMVGFLAVERRTAAPLVPPGVFARSRNLAASNVIMALAVVGMVGWFFFSALYLQRVLGYDSLATGLAYLPATIALGAISQGPSAWAVNRFGMKPTILSGLCMMAFGLLLFARAPVGGSFLLDVLPGMLILGVGAAFAFMAVILASTTGVPENEAGLASGLVNTSQQMGGALGLAVLAAVAAAYSAVLAGPNPDAVAALNSGYHAAFLAGAGCVLLGVLIAATFLSFAPPGDGTAQDPTSR</sequence>
<keyword evidence="5 7" id="KW-1133">Transmembrane helix</keyword>
<dbReference type="GO" id="GO:0022857">
    <property type="term" value="F:transmembrane transporter activity"/>
    <property type="evidence" value="ECO:0007669"/>
    <property type="project" value="InterPro"/>
</dbReference>
<evidence type="ECO:0000256" key="7">
    <source>
        <dbReference type="SAM" id="Phobius"/>
    </source>
</evidence>
<dbReference type="PRINTS" id="PR01036">
    <property type="entry name" value="TCRTETB"/>
</dbReference>
<dbReference type="InterPro" id="IPR020846">
    <property type="entry name" value="MFS_dom"/>
</dbReference>
<evidence type="ECO:0000256" key="1">
    <source>
        <dbReference type="ARBA" id="ARBA00004651"/>
    </source>
</evidence>
<feature type="transmembrane region" description="Helical" evidence="7">
    <location>
        <begin position="241"/>
        <end position="260"/>
    </location>
</feature>
<feature type="domain" description="Major facilitator superfamily (MFS) profile" evidence="8">
    <location>
        <begin position="26"/>
        <end position="480"/>
    </location>
</feature>
<evidence type="ECO:0000256" key="6">
    <source>
        <dbReference type="ARBA" id="ARBA00023136"/>
    </source>
</evidence>
<dbReference type="AlphaFoldDB" id="A0A6J4TSZ5"/>
<accession>A0A6J4TSZ5</accession>
<dbReference type="InterPro" id="IPR036259">
    <property type="entry name" value="MFS_trans_sf"/>
</dbReference>
<dbReference type="CDD" id="cd17321">
    <property type="entry name" value="MFS_MMR_MDR_like"/>
    <property type="match status" value="1"/>
</dbReference>
<evidence type="ECO:0000259" key="8">
    <source>
        <dbReference type="PROSITE" id="PS50850"/>
    </source>
</evidence>
<feature type="transmembrane region" description="Helical" evidence="7">
    <location>
        <begin position="379"/>
        <end position="401"/>
    </location>
</feature>
<dbReference type="Pfam" id="PF07690">
    <property type="entry name" value="MFS_1"/>
    <property type="match status" value="1"/>
</dbReference>
<keyword evidence="6 7" id="KW-0472">Membrane</keyword>
<keyword evidence="3" id="KW-1003">Cell membrane</keyword>
<feature type="transmembrane region" description="Helical" evidence="7">
    <location>
        <begin position="24"/>
        <end position="50"/>
    </location>
</feature>
<evidence type="ECO:0000256" key="4">
    <source>
        <dbReference type="ARBA" id="ARBA00022692"/>
    </source>
</evidence>
<dbReference type="PANTHER" id="PTHR42718:SF46">
    <property type="entry name" value="BLR6921 PROTEIN"/>
    <property type="match status" value="1"/>
</dbReference>
<feature type="transmembrane region" description="Helical" evidence="7">
    <location>
        <begin position="317"/>
        <end position="339"/>
    </location>
</feature>
<dbReference type="SUPFAM" id="SSF103473">
    <property type="entry name" value="MFS general substrate transporter"/>
    <property type="match status" value="1"/>
</dbReference>
<feature type="transmembrane region" description="Helical" evidence="7">
    <location>
        <begin position="422"/>
        <end position="441"/>
    </location>
</feature>
<dbReference type="PANTHER" id="PTHR42718">
    <property type="entry name" value="MAJOR FACILITATOR SUPERFAMILY MULTIDRUG TRANSPORTER MFSC"/>
    <property type="match status" value="1"/>
</dbReference>
<protein>
    <submittedName>
        <fullName evidence="9">Uncharacterized MFS-type transporter</fullName>
    </submittedName>
</protein>
<organism evidence="9">
    <name type="scientific">uncultured Rubrobacteraceae bacterium</name>
    <dbReference type="NCBI Taxonomy" id="349277"/>
    <lineage>
        <taxon>Bacteria</taxon>
        <taxon>Bacillati</taxon>
        <taxon>Actinomycetota</taxon>
        <taxon>Rubrobacteria</taxon>
        <taxon>Rubrobacterales</taxon>
        <taxon>Rubrobacteraceae</taxon>
        <taxon>environmental samples</taxon>
    </lineage>
</organism>
<keyword evidence="2" id="KW-0813">Transport</keyword>
<evidence type="ECO:0000313" key="9">
    <source>
        <dbReference type="EMBL" id="CAA9531516.1"/>
    </source>
</evidence>
<name>A0A6J4TSZ5_9ACTN</name>
<feature type="transmembrane region" description="Helical" evidence="7">
    <location>
        <begin position="92"/>
        <end position="115"/>
    </location>
</feature>
<feature type="transmembrane region" description="Helical" evidence="7">
    <location>
        <begin position="121"/>
        <end position="142"/>
    </location>
</feature>
<keyword evidence="4 7" id="KW-0812">Transmembrane</keyword>
<feature type="transmembrane region" description="Helical" evidence="7">
    <location>
        <begin position="179"/>
        <end position="201"/>
    </location>
</feature>
<feature type="transmembrane region" description="Helical" evidence="7">
    <location>
        <begin position="281"/>
        <end position="305"/>
    </location>
</feature>
<dbReference type="Gene3D" id="1.20.1720.10">
    <property type="entry name" value="Multidrug resistance protein D"/>
    <property type="match status" value="1"/>
</dbReference>
<feature type="transmembrane region" description="Helical" evidence="7">
    <location>
        <begin position="351"/>
        <end position="373"/>
    </location>
</feature>
<dbReference type="EMBL" id="CADCVM010000483">
    <property type="protein sequence ID" value="CAA9531516.1"/>
    <property type="molecule type" value="Genomic_DNA"/>
</dbReference>
<feature type="transmembrane region" description="Helical" evidence="7">
    <location>
        <begin position="213"/>
        <end position="235"/>
    </location>
</feature>
<reference evidence="9" key="1">
    <citation type="submission" date="2020-02" db="EMBL/GenBank/DDBJ databases">
        <authorList>
            <person name="Meier V. D."/>
        </authorList>
    </citation>
    <scope>NUCLEOTIDE SEQUENCE</scope>
    <source>
        <strain evidence="9">AVDCRST_MAG05</strain>
    </source>
</reference>
<dbReference type="GO" id="GO:0005886">
    <property type="term" value="C:plasma membrane"/>
    <property type="evidence" value="ECO:0007669"/>
    <property type="project" value="UniProtKB-SubCell"/>
</dbReference>
<evidence type="ECO:0000256" key="2">
    <source>
        <dbReference type="ARBA" id="ARBA00022448"/>
    </source>
</evidence>
<evidence type="ECO:0000256" key="5">
    <source>
        <dbReference type="ARBA" id="ARBA00022989"/>
    </source>
</evidence>